<protein>
    <submittedName>
        <fullName evidence="1">Uncharacterized protein</fullName>
    </submittedName>
</protein>
<proteinExistence type="predicted"/>
<organism evidence="1">
    <name type="scientific">Anguilla anguilla</name>
    <name type="common">European freshwater eel</name>
    <name type="synonym">Muraena anguilla</name>
    <dbReference type="NCBI Taxonomy" id="7936"/>
    <lineage>
        <taxon>Eukaryota</taxon>
        <taxon>Metazoa</taxon>
        <taxon>Chordata</taxon>
        <taxon>Craniata</taxon>
        <taxon>Vertebrata</taxon>
        <taxon>Euteleostomi</taxon>
        <taxon>Actinopterygii</taxon>
        <taxon>Neopterygii</taxon>
        <taxon>Teleostei</taxon>
        <taxon>Anguilliformes</taxon>
        <taxon>Anguillidae</taxon>
        <taxon>Anguilla</taxon>
    </lineage>
</organism>
<name>A0A0E9UWD1_ANGAN</name>
<evidence type="ECO:0000313" key="1">
    <source>
        <dbReference type="EMBL" id="JAH69248.1"/>
    </source>
</evidence>
<reference evidence="1" key="1">
    <citation type="submission" date="2014-11" db="EMBL/GenBank/DDBJ databases">
        <authorList>
            <person name="Amaro Gonzalez C."/>
        </authorList>
    </citation>
    <scope>NUCLEOTIDE SEQUENCE</scope>
</reference>
<accession>A0A0E9UWD1</accession>
<reference evidence="1" key="2">
    <citation type="journal article" date="2015" name="Fish Shellfish Immunol.">
        <title>Early steps in the European eel (Anguilla anguilla)-Vibrio vulnificus interaction in the gills: Role of the RtxA13 toxin.</title>
        <authorList>
            <person name="Callol A."/>
            <person name="Pajuelo D."/>
            <person name="Ebbesson L."/>
            <person name="Teles M."/>
            <person name="MacKenzie S."/>
            <person name="Amaro C."/>
        </authorList>
    </citation>
    <scope>NUCLEOTIDE SEQUENCE</scope>
</reference>
<dbReference type="AlphaFoldDB" id="A0A0E9UWD1"/>
<sequence>MRFLLRCTDGTPAMERHHAVPVLETRRNWDKCS</sequence>
<dbReference type="EMBL" id="GBXM01039329">
    <property type="protein sequence ID" value="JAH69248.1"/>
    <property type="molecule type" value="Transcribed_RNA"/>
</dbReference>